<sequence>MYHSVILLVDDERSLLKLLQTILLKEGFQQLLLATSAEEALAICQTNKVDLILLDVMLPGKSGFDICPILQTLTDAPILFLSARSTDSDKLTGFALGGDDYITKPFNPMEVVARVKARLRRGDNIIHSKVYRYRRFEVDELQGELRVLGEAVTCPKQVFQLLIFFCKHPNQLFTKQQLFERVWGYFESFDDNTVMVHIRRVREKIEEDPSRPQYLLTVRGLGYKLVGDSE</sequence>
<comment type="subcellular location">
    <subcellularLocation>
        <location evidence="1">Cytoplasm</location>
    </subcellularLocation>
</comment>
<dbReference type="InterPro" id="IPR036388">
    <property type="entry name" value="WH-like_DNA-bd_sf"/>
</dbReference>
<dbReference type="SMART" id="SM00862">
    <property type="entry name" value="Trans_reg_C"/>
    <property type="match status" value="1"/>
</dbReference>
<dbReference type="InterPro" id="IPR011006">
    <property type="entry name" value="CheY-like_superfamily"/>
</dbReference>
<dbReference type="FunFam" id="1.10.10.10:FF:000018">
    <property type="entry name" value="DNA-binding response regulator ResD"/>
    <property type="match status" value="1"/>
</dbReference>
<dbReference type="GO" id="GO:0005829">
    <property type="term" value="C:cytosol"/>
    <property type="evidence" value="ECO:0007669"/>
    <property type="project" value="TreeGrafter"/>
</dbReference>
<dbReference type="SMART" id="SM00448">
    <property type="entry name" value="REC"/>
    <property type="match status" value="1"/>
</dbReference>
<proteinExistence type="predicted"/>
<feature type="modified residue" description="4-aspartylphosphate" evidence="7">
    <location>
        <position position="55"/>
    </location>
</feature>
<evidence type="ECO:0000256" key="1">
    <source>
        <dbReference type="ARBA" id="ARBA00004496"/>
    </source>
</evidence>
<dbReference type="Gene3D" id="3.40.50.2300">
    <property type="match status" value="1"/>
</dbReference>
<evidence type="ECO:0000313" key="11">
    <source>
        <dbReference type="EMBL" id="MDH5164342.1"/>
    </source>
</evidence>
<dbReference type="InterPro" id="IPR016032">
    <property type="entry name" value="Sig_transdc_resp-reg_C-effctor"/>
</dbReference>
<feature type="domain" description="OmpR/PhoB-type" evidence="10">
    <location>
        <begin position="128"/>
        <end position="227"/>
    </location>
</feature>
<evidence type="ECO:0000259" key="9">
    <source>
        <dbReference type="PROSITE" id="PS50110"/>
    </source>
</evidence>
<reference evidence="11" key="1">
    <citation type="submission" date="2023-03" db="EMBL/GenBank/DDBJ databases">
        <title>Bacterial isolates from washroom surfaces on a university campus.</title>
        <authorList>
            <person name="Holman D.B."/>
            <person name="Gzyl K.E."/>
            <person name="Taheri A.E."/>
        </authorList>
    </citation>
    <scope>NUCLEOTIDE SEQUENCE</scope>
    <source>
        <strain evidence="11">RD03</strain>
    </source>
</reference>
<name>A0AAW6T443_9BACI</name>
<dbReference type="InterPro" id="IPR039420">
    <property type="entry name" value="WalR-like"/>
</dbReference>
<dbReference type="InterPro" id="IPR001789">
    <property type="entry name" value="Sig_transdc_resp-reg_receiver"/>
</dbReference>
<feature type="domain" description="Response regulatory" evidence="9">
    <location>
        <begin position="5"/>
        <end position="119"/>
    </location>
</feature>
<evidence type="ECO:0000256" key="7">
    <source>
        <dbReference type="PROSITE-ProRule" id="PRU00169"/>
    </source>
</evidence>
<keyword evidence="5 8" id="KW-0238">DNA-binding</keyword>
<dbReference type="PROSITE" id="PS50110">
    <property type="entry name" value="RESPONSE_REGULATORY"/>
    <property type="match status" value="1"/>
</dbReference>
<dbReference type="GO" id="GO:0000976">
    <property type="term" value="F:transcription cis-regulatory region binding"/>
    <property type="evidence" value="ECO:0007669"/>
    <property type="project" value="TreeGrafter"/>
</dbReference>
<keyword evidence="3" id="KW-0902">Two-component regulatory system</keyword>
<dbReference type="GO" id="GO:0032993">
    <property type="term" value="C:protein-DNA complex"/>
    <property type="evidence" value="ECO:0007669"/>
    <property type="project" value="TreeGrafter"/>
</dbReference>
<gene>
    <name evidence="11" type="ORF">P5X88_25750</name>
</gene>
<evidence type="ECO:0000259" key="10">
    <source>
        <dbReference type="PROSITE" id="PS51755"/>
    </source>
</evidence>
<evidence type="ECO:0000256" key="4">
    <source>
        <dbReference type="ARBA" id="ARBA00023015"/>
    </source>
</evidence>
<evidence type="ECO:0000313" key="12">
    <source>
        <dbReference type="Proteomes" id="UP001159179"/>
    </source>
</evidence>
<dbReference type="PANTHER" id="PTHR48111:SF52">
    <property type="entry name" value="TRANSCRIPTIONAL REGULATORY PROTEIN YVRH"/>
    <property type="match status" value="1"/>
</dbReference>
<dbReference type="SUPFAM" id="SSF52172">
    <property type="entry name" value="CheY-like"/>
    <property type="match status" value="1"/>
</dbReference>
<keyword evidence="2 7" id="KW-0597">Phosphoprotein</keyword>
<dbReference type="Proteomes" id="UP001159179">
    <property type="component" value="Unassembled WGS sequence"/>
</dbReference>
<dbReference type="AlphaFoldDB" id="A0AAW6T443"/>
<protein>
    <submittedName>
        <fullName evidence="11">Response regulator transcription factor</fullName>
    </submittedName>
</protein>
<dbReference type="GO" id="GO:0000156">
    <property type="term" value="F:phosphorelay response regulator activity"/>
    <property type="evidence" value="ECO:0007669"/>
    <property type="project" value="TreeGrafter"/>
</dbReference>
<dbReference type="Gene3D" id="1.10.10.10">
    <property type="entry name" value="Winged helix-like DNA-binding domain superfamily/Winged helix DNA-binding domain"/>
    <property type="match status" value="1"/>
</dbReference>
<evidence type="ECO:0000256" key="2">
    <source>
        <dbReference type="ARBA" id="ARBA00022553"/>
    </source>
</evidence>
<accession>A0AAW6T443</accession>
<evidence type="ECO:0000256" key="8">
    <source>
        <dbReference type="PROSITE-ProRule" id="PRU01091"/>
    </source>
</evidence>
<dbReference type="Pfam" id="PF00072">
    <property type="entry name" value="Response_reg"/>
    <property type="match status" value="1"/>
</dbReference>
<dbReference type="EMBL" id="JAROYP010000029">
    <property type="protein sequence ID" value="MDH5164342.1"/>
    <property type="molecule type" value="Genomic_DNA"/>
</dbReference>
<evidence type="ECO:0000256" key="5">
    <source>
        <dbReference type="ARBA" id="ARBA00023125"/>
    </source>
</evidence>
<dbReference type="Pfam" id="PF00486">
    <property type="entry name" value="Trans_reg_C"/>
    <property type="match status" value="1"/>
</dbReference>
<organism evidence="11 12">
    <name type="scientific">Heyndrickxia oleronia</name>
    <dbReference type="NCBI Taxonomy" id="38875"/>
    <lineage>
        <taxon>Bacteria</taxon>
        <taxon>Bacillati</taxon>
        <taxon>Bacillota</taxon>
        <taxon>Bacilli</taxon>
        <taxon>Bacillales</taxon>
        <taxon>Bacillaceae</taxon>
        <taxon>Heyndrickxia</taxon>
    </lineage>
</organism>
<dbReference type="CDD" id="cd00383">
    <property type="entry name" value="trans_reg_C"/>
    <property type="match status" value="1"/>
</dbReference>
<keyword evidence="6" id="KW-0804">Transcription</keyword>
<dbReference type="SUPFAM" id="SSF46894">
    <property type="entry name" value="C-terminal effector domain of the bipartite response regulators"/>
    <property type="match status" value="1"/>
</dbReference>
<dbReference type="PROSITE" id="PS51755">
    <property type="entry name" value="OMPR_PHOB"/>
    <property type="match status" value="1"/>
</dbReference>
<feature type="DNA-binding region" description="OmpR/PhoB-type" evidence="8">
    <location>
        <begin position="128"/>
        <end position="227"/>
    </location>
</feature>
<evidence type="ECO:0000256" key="6">
    <source>
        <dbReference type="ARBA" id="ARBA00023163"/>
    </source>
</evidence>
<dbReference type="InterPro" id="IPR001867">
    <property type="entry name" value="OmpR/PhoB-type_DNA-bd"/>
</dbReference>
<comment type="caution">
    <text evidence="11">The sequence shown here is derived from an EMBL/GenBank/DDBJ whole genome shotgun (WGS) entry which is preliminary data.</text>
</comment>
<dbReference type="RefSeq" id="WP_280619020.1">
    <property type="nucleotide sequence ID" value="NZ_JAROYP010000029.1"/>
</dbReference>
<dbReference type="Gene3D" id="6.10.250.690">
    <property type="match status" value="1"/>
</dbReference>
<keyword evidence="4" id="KW-0805">Transcription regulation</keyword>
<evidence type="ECO:0000256" key="3">
    <source>
        <dbReference type="ARBA" id="ARBA00023012"/>
    </source>
</evidence>
<dbReference type="PANTHER" id="PTHR48111">
    <property type="entry name" value="REGULATOR OF RPOS"/>
    <property type="match status" value="1"/>
</dbReference>
<dbReference type="GO" id="GO:0006355">
    <property type="term" value="P:regulation of DNA-templated transcription"/>
    <property type="evidence" value="ECO:0007669"/>
    <property type="project" value="InterPro"/>
</dbReference>